<dbReference type="GO" id="GO:0030246">
    <property type="term" value="F:carbohydrate binding"/>
    <property type="evidence" value="ECO:0007669"/>
    <property type="project" value="InterPro"/>
</dbReference>
<keyword evidence="1" id="KW-1133">Transmembrane helix</keyword>
<keyword evidence="1" id="KW-0812">Transmembrane</keyword>
<sequence>MKKTLFFILSLIFIYPQSMLASIISVTPENSVVQPGELFSVDIIGQEFSDSTDGGGINVQYDSNIIQVESFSFDPLWEFFSDAGTIDNIGGAILNIGFATFINTPPEDFVIGTLLFRAGETLGDTSISLTESLAVGGFSVGGVKQTVDFSAGQVAVIPLPASAMLLLSGLSFFGLSFRRN</sequence>
<proteinExistence type="predicted"/>
<dbReference type="InterPro" id="IPR008965">
    <property type="entry name" value="CBM2/CBM3_carb-bd_dom_sf"/>
</dbReference>
<reference evidence="2" key="1">
    <citation type="submission" date="2018-06" db="EMBL/GenBank/DDBJ databases">
        <authorList>
            <person name="Zhirakovskaya E."/>
        </authorList>
    </citation>
    <scope>NUCLEOTIDE SEQUENCE</scope>
</reference>
<dbReference type="CDD" id="cd08547">
    <property type="entry name" value="Type_II_cohesin"/>
    <property type="match status" value="1"/>
</dbReference>
<gene>
    <name evidence="2" type="ORF">MNBD_GAMMA07-1012</name>
</gene>
<evidence type="ECO:0000313" key="2">
    <source>
        <dbReference type="EMBL" id="VAW55755.1"/>
    </source>
</evidence>
<feature type="transmembrane region" description="Helical" evidence="1">
    <location>
        <begin position="155"/>
        <end position="177"/>
    </location>
</feature>
<dbReference type="Gene3D" id="2.60.40.680">
    <property type="match status" value="1"/>
</dbReference>
<name>A0A3B0WIS9_9ZZZZ</name>
<dbReference type="SUPFAM" id="SSF49384">
    <property type="entry name" value="Carbohydrate-binding domain"/>
    <property type="match status" value="1"/>
</dbReference>
<evidence type="ECO:0008006" key="3">
    <source>
        <dbReference type="Google" id="ProtNLM"/>
    </source>
</evidence>
<accession>A0A3B0WIS9</accession>
<dbReference type="EMBL" id="UOFF01000110">
    <property type="protein sequence ID" value="VAW55755.1"/>
    <property type="molecule type" value="Genomic_DNA"/>
</dbReference>
<keyword evidence="1" id="KW-0472">Membrane</keyword>
<evidence type="ECO:0000256" key="1">
    <source>
        <dbReference type="SAM" id="Phobius"/>
    </source>
</evidence>
<organism evidence="2">
    <name type="scientific">hydrothermal vent metagenome</name>
    <dbReference type="NCBI Taxonomy" id="652676"/>
    <lineage>
        <taxon>unclassified sequences</taxon>
        <taxon>metagenomes</taxon>
        <taxon>ecological metagenomes</taxon>
    </lineage>
</organism>
<dbReference type="AlphaFoldDB" id="A0A3B0WIS9"/>
<protein>
    <recommendedName>
        <fullName evidence="3">Cohesin domain-containing protein</fullName>
    </recommendedName>
</protein>